<evidence type="ECO:0000313" key="1">
    <source>
        <dbReference type="EMBL" id="RXN24600.1"/>
    </source>
</evidence>
<dbReference type="AlphaFoldDB" id="A0A498MV52"/>
<sequence length="89" mass="10281">MDLVSGAQVQGLYSSCLAYLEKWMTPMEEFSSFMWMDLSEPPDWNEIEACIKYLREKGVPVDDAKCFDQVTNLKKFTESCNSDGDFEIF</sequence>
<reference evidence="1 2" key="1">
    <citation type="submission" date="2018-03" db="EMBL/GenBank/DDBJ databases">
        <title>Draft genome sequence of Rohu Carp (Labeo rohita).</title>
        <authorList>
            <person name="Das P."/>
            <person name="Kushwaha B."/>
            <person name="Joshi C.G."/>
            <person name="Kumar D."/>
            <person name="Nagpure N.S."/>
            <person name="Sahoo L."/>
            <person name="Das S.P."/>
            <person name="Bit A."/>
            <person name="Patnaik S."/>
            <person name="Meher P.K."/>
            <person name="Jayasankar P."/>
            <person name="Koringa P.G."/>
            <person name="Patel N.V."/>
            <person name="Hinsu A.T."/>
            <person name="Kumar R."/>
            <person name="Pandey M."/>
            <person name="Agarwal S."/>
            <person name="Srivastava S."/>
            <person name="Singh M."/>
            <person name="Iquebal M.A."/>
            <person name="Jaiswal S."/>
            <person name="Angadi U.B."/>
            <person name="Kumar N."/>
            <person name="Raza M."/>
            <person name="Shah T.M."/>
            <person name="Rai A."/>
            <person name="Jena J.K."/>
        </authorList>
    </citation>
    <scope>NUCLEOTIDE SEQUENCE [LARGE SCALE GENOMIC DNA]</scope>
    <source>
        <strain evidence="1">DASCIFA01</strain>
        <tissue evidence="1">Testis</tissue>
    </source>
</reference>
<keyword evidence="2" id="KW-1185">Reference proteome</keyword>
<gene>
    <name evidence="1" type="ORF">ROHU_006053</name>
</gene>
<protein>
    <submittedName>
        <fullName evidence="1">Ac transposable element-derived 4</fullName>
    </submittedName>
</protein>
<comment type="caution">
    <text evidence="1">The sequence shown here is derived from an EMBL/GenBank/DDBJ whole genome shotgun (WGS) entry which is preliminary data.</text>
</comment>
<proteinExistence type="predicted"/>
<organism evidence="1 2">
    <name type="scientific">Labeo rohita</name>
    <name type="common">Indian major carp</name>
    <name type="synonym">Cyprinus rohita</name>
    <dbReference type="NCBI Taxonomy" id="84645"/>
    <lineage>
        <taxon>Eukaryota</taxon>
        <taxon>Metazoa</taxon>
        <taxon>Chordata</taxon>
        <taxon>Craniata</taxon>
        <taxon>Vertebrata</taxon>
        <taxon>Euteleostomi</taxon>
        <taxon>Actinopterygii</taxon>
        <taxon>Neopterygii</taxon>
        <taxon>Teleostei</taxon>
        <taxon>Ostariophysi</taxon>
        <taxon>Cypriniformes</taxon>
        <taxon>Cyprinidae</taxon>
        <taxon>Labeoninae</taxon>
        <taxon>Labeonini</taxon>
        <taxon>Labeo</taxon>
    </lineage>
</organism>
<name>A0A498MV52_LABRO</name>
<dbReference type="EMBL" id="QBIY01012530">
    <property type="protein sequence ID" value="RXN24600.1"/>
    <property type="molecule type" value="Genomic_DNA"/>
</dbReference>
<evidence type="ECO:0000313" key="2">
    <source>
        <dbReference type="Proteomes" id="UP000290572"/>
    </source>
</evidence>
<dbReference type="Proteomes" id="UP000290572">
    <property type="component" value="Unassembled WGS sequence"/>
</dbReference>
<accession>A0A498MV52</accession>